<keyword evidence="3" id="KW-1185">Reference proteome</keyword>
<proteinExistence type="predicted"/>
<name>A0ABN8DHC4_9VIBR</name>
<evidence type="ECO:0000313" key="3">
    <source>
        <dbReference type="Proteomes" id="UP000838160"/>
    </source>
</evidence>
<dbReference type="Proteomes" id="UP000838160">
    <property type="component" value="Unassembled WGS sequence"/>
</dbReference>
<dbReference type="EMBL" id="CAKLCM010000002">
    <property type="protein sequence ID" value="CAH0527098.1"/>
    <property type="molecule type" value="Genomic_DNA"/>
</dbReference>
<protein>
    <recommendedName>
        <fullName evidence="4">Glutamate-1-semialdehyde aminotransferase</fullName>
    </recommendedName>
</protein>
<dbReference type="RefSeq" id="WP_290369146.1">
    <property type="nucleotide sequence ID" value="NZ_CAKLCM010000002.1"/>
</dbReference>
<evidence type="ECO:0000313" key="2">
    <source>
        <dbReference type="EMBL" id="CAH0527098.1"/>
    </source>
</evidence>
<evidence type="ECO:0000256" key="1">
    <source>
        <dbReference type="SAM" id="Phobius"/>
    </source>
</evidence>
<keyword evidence="1" id="KW-0812">Transmembrane</keyword>
<gene>
    <name evidence="2" type="ORF">VHP8226_02441</name>
</gene>
<accession>A0ABN8DHC4</accession>
<keyword evidence="1" id="KW-1133">Transmembrane helix</keyword>
<feature type="transmembrane region" description="Helical" evidence="1">
    <location>
        <begin position="20"/>
        <end position="38"/>
    </location>
</feature>
<reference evidence="2" key="1">
    <citation type="submission" date="2021-12" db="EMBL/GenBank/DDBJ databases">
        <authorList>
            <person name="Rodrigo-Torres L."/>
            <person name="Arahal R. D."/>
            <person name="Lucena T."/>
        </authorList>
    </citation>
    <scope>NUCLEOTIDE SEQUENCE</scope>
    <source>
        <strain evidence="2">CECT 8226</strain>
    </source>
</reference>
<comment type="caution">
    <text evidence="2">The sequence shown here is derived from an EMBL/GenBank/DDBJ whole genome shotgun (WGS) entry which is preliminary data.</text>
</comment>
<organism evidence="2 3">
    <name type="scientific">Vibrio hippocampi</name>
    <dbReference type="NCBI Taxonomy" id="654686"/>
    <lineage>
        <taxon>Bacteria</taxon>
        <taxon>Pseudomonadati</taxon>
        <taxon>Pseudomonadota</taxon>
        <taxon>Gammaproteobacteria</taxon>
        <taxon>Vibrionales</taxon>
        <taxon>Vibrionaceae</taxon>
        <taxon>Vibrio</taxon>
    </lineage>
</organism>
<sequence>MGCCGEKKTCKNGSKAKRKIPWFSLTIAILVVLVVLNWQG</sequence>
<keyword evidence="1" id="KW-0472">Membrane</keyword>
<evidence type="ECO:0008006" key="4">
    <source>
        <dbReference type="Google" id="ProtNLM"/>
    </source>
</evidence>